<dbReference type="HAMAP" id="MF_04021">
    <property type="entry name" value="HSV_SCP_betahv"/>
    <property type="match status" value="1"/>
</dbReference>
<name>A0A1W6G7G1_9BETA</name>
<accession>A0A1W6G7G1</accession>
<dbReference type="SMR" id="A0A1W6G7G1"/>
<dbReference type="EMBL" id="KY274487">
    <property type="protein sequence ID" value="ARJ98831.1"/>
    <property type="molecule type" value="Genomic_DNA"/>
</dbReference>
<evidence type="ECO:0000256" key="3">
    <source>
        <dbReference type="ARBA" id="ARBA00022844"/>
    </source>
</evidence>
<evidence type="ECO:0000313" key="7">
    <source>
        <dbReference type="EMBL" id="ARM08847.1"/>
    </source>
</evidence>
<proteinExistence type="inferred from homology"/>
<evidence type="ECO:0000256" key="1">
    <source>
        <dbReference type="ARBA" id="ARBA00022561"/>
    </source>
</evidence>
<feature type="region of interest" description="Disordered" evidence="5">
    <location>
        <begin position="1"/>
        <end position="31"/>
    </location>
</feature>
<reference evidence="7" key="1">
    <citation type="journal article" date="2018" name="BMC Genomics">
        <title>Comparative genomic, transcriptomic, and proteomic reannotation of human herpesvirus 6.</title>
        <authorList>
            <person name="Greninger A.L."/>
            <person name="Knudsen G.M."/>
            <person name="Roychoudhury P."/>
            <person name="Hanson D.J."/>
            <person name="Sedlak R.H."/>
            <person name="Xie H."/>
            <person name="Guan J."/>
            <person name="Nguyen T."/>
            <person name="Peddu V."/>
            <person name="Boeckh M."/>
            <person name="Huang M.L."/>
            <person name="Cook L."/>
            <person name="Depledge D.P."/>
            <person name="Zerr D.M."/>
            <person name="Koelle D.M."/>
            <person name="Gantt S."/>
            <person name="Yoshikawa T."/>
            <person name="Caserta M."/>
            <person name="Hill J.A."/>
            <person name="Jerome K.R."/>
        </authorList>
    </citation>
    <scope>NUCLEOTIDE SEQUENCE</scope>
    <source>
        <strain evidence="7">HP91B10</strain>
        <strain evidence="6">Japan-a2</strain>
    </source>
</reference>
<dbReference type="GO" id="GO:0042025">
    <property type="term" value="C:host cell nucleus"/>
    <property type="evidence" value="ECO:0007669"/>
    <property type="project" value="UniProtKB-SubCell"/>
</dbReference>
<evidence type="ECO:0000313" key="6">
    <source>
        <dbReference type="EMBL" id="ARJ98831.1"/>
    </source>
</evidence>
<protein>
    <recommendedName>
        <fullName evidence="4">Small capsomere-interacting protein</fullName>
    </recommendedName>
</protein>
<dbReference type="EMBL" id="KY315547">
    <property type="protein sequence ID" value="ARM08847.1"/>
    <property type="molecule type" value="Genomic_DNA"/>
</dbReference>
<dbReference type="GO" id="GO:0019028">
    <property type="term" value="C:viral capsid"/>
    <property type="evidence" value="ECO:0007669"/>
    <property type="project" value="UniProtKB-UniRule"/>
</dbReference>
<comment type="subcellular location">
    <subcellularLocation>
        <location evidence="4">Virion</location>
    </subcellularLocation>
    <subcellularLocation>
        <location evidence="4">Host nucleus</location>
    </subcellularLocation>
</comment>
<evidence type="ECO:0000256" key="5">
    <source>
        <dbReference type="SAM" id="MobiDB-lite"/>
    </source>
</evidence>
<organism evidence="7">
    <name type="scientific">Human betaherpesvirus 6</name>
    <dbReference type="NCBI Taxonomy" id="10368"/>
    <lineage>
        <taxon>Viruses</taxon>
        <taxon>Duplodnaviria</taxon>
        <taxon>Heunggongvirae</taxon>
        <taxon>Peploviricota</taxon>
        <taxon>Herviviricetes</taxon>
        <taxon>Herpesvirales</taxon>
        <taxon>Orthoherpesviridae</taxon>
        <taxon>Betaherpesvirinae</taxon>
        <taxon>Roseolovirus</taxon>
    </lineage>
</organism>
<comment type="similarity">
    <text evidence="4">Belongs to the herpesviridae small capsomere-interacting protein family.</text>
</comment>
<dbReference type="Pfam" id="PF17086">
    <property type="entry name" value="HV_small_capsid"/>
    <property type="match status" value="1"/>
</dbReference>
<keyword evidence="1 4" id="KW-0167">Capsid protein</keyword>
<sequence length="89" mass="9812">MTTIRGDDLSNQITQISGSSSKKEEEKKKQQMLTGVLGLQPTMANHPVLGVFLPKYAKQNGGNVDKTAFRLDLIRMLALHRLNTKTGSD</sequence>
<keyword evidence="2 4" id="KW-1048">Host nucleus</keyword>
<evidence type="ECO:0000256" key="2">
    <source>
        <dbReference type="ARBA" id="ARBA00022562"/>
    </source>
</evidence>
<evidence type="ECO:0000256" key="4">
    <source>
        <dbReference type="HAMAP-Rule" id="MF_04021"/>
    </source>
</evidence>
<comment type="function">
    <text evidence="4">Participates in the assembly of the infectious particles by decorating the outer surface of the capsid shell and thus forming a layer between the capsid and the tegument. Complexes composed of the major capsid protein and small capsomere-interacting protein/SCP assemble together in the host cytoplasm and are translocated to the nucleus, where they accumulate and participate in capsid assembly.</text>
</comment>
<dbReference type="GO" id="GO:0016032">
    <property type="term" value="P:viral process"/>
    <property type="evidence" value="ECO:0007669"/>
    <property type="project" value="UniProtKB-UniRule"/>
</dbReference>
<feature type="compositionally biased region" description="Polar residues" evidence="5">
    <location>
        <begin position="9"/>
        <end position="18"/>
    </location>
</feature>
<gene>
    <name evidence="4" type="primary">SCP</name>
</gene>
<keyword evidence="3 4" id="KW-0946">Virion</keyword>
<comment type="subunit">
    <text evidence="4">Interacts with the major capsid protein/MCP.</text>
</comment>
<dbReference type="InterPro" id="IPR031385">
    <property type="entry name" value="HV_small_capsid"/>
</dbReference>